<organism evidence="3 4">
    <name type="scientific">Streptomyces incarnatus</name>
    <dbReference type="NCBI Taxonomy" id="665007"/>
    <lineage>
        <taxon>Bacteria</taxon>
        <taxon>Bacillati</taxon>
        <taxon>Actinomycetota</taxon>
        <taxon>Actinomycetes</taxon>
        <taxon>Kitasatosporales</taxon>
        <taxon>Streptomycetaceae</taxon>
        <taxon>Streptomyces</taxon>
    </lineage>
</organism>
<dbReference type="InterPro" id="IPR036196">
    <property type="entry name" value="Ptyr_pPase_sf"/>
</dbReference>
<sequence length="176" mass="19055">MSAFEVLFICTGNRHRSPVAERLLAAALPEHRFRVGSAGTDARPARLDAVTRAIIAELGGSTGEFTARRLESAHVERADLVLGLERCHREAAVRLFPVALRRCFTLREFVRLTDGTTARTPHEAVRMAASRRGEAVPAPEERDGIADPVGAPPDVHRARALEVREAVLALAGVLAP</sequence>
<dbReference type="InterPro" id="IPR023485">
    <property type="entry name" value="Ptyr_pPase"/>
</dbReference>
<keyword evidence="4" id="KW-1185">Reference proteome</keyword>
<evidence type="ECO:0000256" key="1">
    <source>
        <dbReference type="SAM" id="MobiDB-lite"/>
    </source>
</evidence>
<protein>
    <recommendedName>
        <fullName evidence="2">Phosphotyrosine protein phosphatase I domain-containing protein</fullName>
    </recommendedName>
</protein>
<reference evidence="3 4" key="1">
    <citation type="journal article" date="2015" name="ISME J.">
        <title>Draft Genome Sequence of Streptomyces incarnatus NRRL8089, which Produces the Nucleoside Antibiotic Sinefungin.</title>
        <authorList>
            <person name="Oshima K."/>
            <person name="Hattori M."/>
            <person name="Shimizu H."/>
            <person name="Fukuda K."/>
            <person name="Nemoto M."/>
            <person name="Inagaki K."/>
            <person name="Tamura T."/>
        </authorList>
    </citation>
    <scope>NUCLEOTIDE SEQUENCE [LARGE SCALE GENOMIC DNA]</scope>
    <source>
        <strain evidence="3 4">NRRL 8089</strain>
    </source>
</reference>
<name>A0ABN4GGC0_9ACTN</name>
<dbReference type="RefSeq" id="WP_208899712.1">
    <property type="nucleotide sequence ID" value="NZ_CP011497.1"/>
</dbReference>
<evidence type="ECO:0000313" key="3">
    <source>
        <dbReference type="EMBL" id="AKJ11877.1"/>
    </source>
</evidence>
<dbReference type="Gene3D" id="3.40.50.2300">
    <property type="match status" value="1"/>
</dbReference>
<dbReference type="Proteomes" id="UP000035366">
    <property type="component" value="Chromosome"/>
</dbReference>
<feature type="compositionally biased region" description="Basic and acidic residues" evidence="1">
    <location>
        <begin position="131"/>
        <end position="145"/>
    </location>
</feature>
<evidence type="ECO:0000313" key="4">
    <source>
        <dbReference type="Proteomes" id="UP000035366"/>
    </source>
</evidence>
<gene>
    <name evidence="3" type="ORF">ABB07_18070</name>
</gene>
<dbReference type="Pfam" id="PF01451">
    <property type="entry name" value="LMWPc"/>
    <property type="match status" value="1"/>
</dbReference>
<proteinExistence type="predicted"/>
<evidence type="ECO:0000259" key="2">
    <source>
        <dbReference type="SMART" id="SM00226"/>
    </source>
</evidence>
<feature type="domain" description="Phosphotyrosine protein phosphatase I" evidence="2">
    <location>
        <begin position="4"/>
        <end position="173"/>
    </location>
</feature>
<dbReference type="SMART" id="SM00226">
    <property type="entry name" value="LMWPc"/>
    <property type="match status" value="1"/>
</dbReference>
<dbReference type="EMBL" id="CP011497">
    <property type="protein sequence ID" value="AKJ11877.1"/>
    <property type="molecule type" value="Genomic_DNA"/>
</dbReference>
<feature type="region of interest" description="Disordered" evidence="1">
    <location>
        <begin position="131"/>
        <end position="151"/>
    </location>
</feature>
<accession>A0ABN4GGC0</accession>
<dbReference type="SUPFAM" id="SSF52788">
    <property type="entry name" value="Phosphotyrosine protein phosphatases I"/>
    <property type="match status" value="1"/>
</dbReference>